<dbReference type="EMBL" id="JAKLTR010000022">
    <property type="protein sequence ID" value="MCG2617527.1"/>
    <property type="molecule type" value="Genomic_DNA"/>
</dbReference>
<keyword evidence="2 7" id="KW-0812">Transmembrane</keyword>
<comment type="similarity">
    <text evidence="7">Belongs to the transglycosylase MltG family.</text>
</comment>
<organism evidence="8 9">
    <name type="scientific">Terrimonas ginsenosidimutans</name>
    <dbReference type="NCBI Taxonomy" id="2908004"/>
    <lineage>
        <taxon>Bacteria</taxon>
        <taxon>Pseudomonadati</taxon>
        <taxon>Bacteroidota</taxon>
        <taxon>Chitinophagia</taxon>
        <taxon>Chitinophagales</taxon>
        <taxon>Chitinophagaceae</taxon>
        <taxon>Terrimonas</taxon>
    </lineage>
</organism>
<feature type="site" description="Important for catalytic activity" evidence="7">
    <location>
        <position position="212"/>
    </location>
</feature>
<dbReference type="RefSeq" id="WP_237876302.1">
    <property type="nucleotide sequence ID" value="NZ_JAKLTR010000022.1"/>
</dbReference>
<dbReference type="Pfam" id="PF02618">
    <property type="entry name" value="YceG"/>
    <property type="match status" value="1"/>
</dbReference>
<dbReference type="InterPro" id="IPR003770">
    <property type="entry name" value="MLTG-like"/>
</dbReference>
<dbReference type="PANTHER" id="PTHR30518:SF2">
    <property type="entry name" value="ENDOLYTIC MUREIN TRANSGLYCOSYLASE"/>
    <property type="match status" value="1"/>
</dbReference>
<keyword evidence="3 7" id="KW-1133">Transmembrane helix</keyword>
<evidence type="ECO:0000256" key="4">
    <source>
        <dbReference type="ARBA" id="ARBA00023136"/>
    </source>
</evidence>
<dbReference type="Proteomes" id="UP001165367">
    <property type="component" value="Unassembled WGS sequence"/>
</dbReference>
<sequence>MKKKILLIAAGIILLLVVFFGWTFFGPAVHSPENKYLYVRTGATYNDVTDSLVKNEIIGSKTWFGIAAKMAGYSTIKPGRYEITKGMSLIGLVRKLKNGTQSPVSIVITKFRTREVLAGRMGRALECDSTDILAFMNDPDSLKQFGLDTNNVMVMVMPLTYEMKWNTSPSRIFREFNTAWKTFWTNERKTKADSLGLTPAQVSTLASIIDEETNAASDRPNIASVYLNRIRTGMPLQADPTVKFAMRNFALKRIYEKQLLTPSPYNTYMNKGLPPGPICTPAEHTIDAVLNAPKTDYIYFVASAAFDGTHVFTSNYKDHMAYARLYQKELNNRNVK</sequence>
<comment type="catalytic activity">
    <reaction evidence="7">
        <text>a peptidoglycan chain = a peptidoglycan chain with N-acetyl-1,6-anhydromuramyl-[peptide] at the reducing end + a peptidoglycan chain with N-acetylglucosamine at the non-reducing end.</text>
        <dbReference type="EC" id="4.2.2.29"/>
    </reaction>
</comment>
<accession>A0ABS9KYR6</accession>
<comment type="caution">
    <text evidence="8">The sequence shown here is derived from an EMBL/GenBank/DDBJ whole genome shotgun (WGS) entry which is preliminary data.</text>
</comment>
<dbReference type="Gene3D" id="3.30.160.60">
    <property type="entry name" value="Classic Zinc Finger"/>
    <property type="match status" value="1"/>
</dbReference>
<keyword evidence="5 7" id="KW-0456">Lyase</keyword>
<dbReference type="NCBIfam" id="TIGR00247">
    <property type="entry name" value="endolytic transglycosylase MltG"/>
    <property type="match status" value="1"/>
</dbReference>
<name>A0ABS9KYR6_9BACT</name>
<dbReference type="Gene3D" id="3.30.1490.480">
    <property type="entry name" value="Endolytic murein transglycosylase"/>
    <property type="match status" value="1"/>
</dbReference>
<evidence type="ECO:0000256" key="1">
    <source>
        <dbReference type="ARBA" id="ARBA00022475"/>
    </source>
</evidence>
<evidence type="ECO:0000313" key="9">
    <source>
        <dbReference type="Proteomes" id="UP001165367"/>
    </source>
</evidence>
<proteinExistence type="inferred from homology"/>
<protein>
    <recommendedName>
        <fullName evidence="7">Endolytic murein transglycosylase</fullName>
        <ecNumber evidence="7">4.2.2.29</ecNumber>
    </recommendedName>
    <alternativeName>
        <fullName evidence="7">Peptidoglycan lytic transglycosylase</fullName>
    </alternativeName>
    <alternativeName>
        <fullName evidence="7">Peptidoglycan polymerization terminase</fullName>
    </alternativeName>
</protein>
<comment type="function">
    <text evidence="7">Functions as a peptidoglycan terminase that cleaves nascent peptidoglycan strands endolytically to terminate their elongation.</text>
</comment>
<dbReference type="HAMAP" id="MF_02065">
    <property type="entry name" value="MltG"/>
    <property type="match status" value="1"/>
</dbReference>
<dbReference type="CDD" id="cd08010">
    <property type="entry name" value="MltG_like"/>
    <property type="match status" value="1"/>
</dbReference>
<keyword evidence="4 7" id="KW-0472">Membrane</keyword>
<evidence type="ECO:0000313" key="8">
    <source>
        <dbReference type="EMBL" id="MCG2617527.1"/>
    </source>
</evidence>
<dbReference type="EC" id="4.2.2.29" evidence="7"/>
<keyword evidence="1 7" id="KW-1003">Cell membrane</keyword>
<evidence type="ECO:0000256" key="6">
    <source>
        <dbReference type="ARBA" id="ARBA00023316"/>
    </source>
</evidence>
<keyword evidence="9" id="KW-1185">Reference proteome</keyword>
<dbReference type="PANTHER" id="PTHR30518">
    <property type="entry name" value="ENDOLYTIC MUREIN TRANSGLYCOSYLASE"/>
    <property type="match status" value="1"/>
</dbReference>
<evidence type="ECO:0000256" key="7">
    <source>
        <dbReference type="HAMAP-Rule" id="MF_02065"/>
    </source>
</evidence>
<evidence type="ECO:0000256" key="2">
    <source>
        <dbReference type="ARBA" id="ARBA00022692"/>
    </source>
</evidence>
<evidence type="ECO:0000256" key="5">
    <source>
        <dbReference type="ARBA" id="ARBA00023239"/>
    </source>
</evidence>
<reference evidence="8" key="1">
    <citation type="submission" date="2022-01" db="EMBL/GenBank/DDBJ databases">
        <authorList>
            <person name="Jo J.-H."/>
            <person name="Im W.-T."/>
        </authorList>
    </citation>
    <scope>NUCLEOTIDE SEQUENCE</scope>
    <source>
        <strain evidence="8">NA20</strain>
    </source>
</reference>
<gene>
    <name evidence="7 8" type="primary">mltG</name>
    <name evidence="8" type="ORF">LZZ85_24725</name>
</gene>
<keyword evidence="6 7" id="KW-0961">Cell wall biogenesis/degradation</keyword>
<evidence type="ECO:0000256" key="3">
    <source>
        <dbReference type="ARBA" id="ARBA00022989"/>
    </source>
</evidence>